<dbReference type="PROSITE" id="PS50106">
    <property type="entry name" value="PDZ"/>
    <property type="match status" value="1"/>
</dbReference>
<dbReference type="Proteomes" id="UP000248014">
    <property type="component" value="Unassembled WGS sequence"/>
</dbReference>
<protein>
    <submittedName>
        <fullName evidence="10">General secretion pathway protein C</fullName>
    </submittedName>
</protein>
<dbReference type="AlphaFoldDB" id="A0A2V3VBI8"/>
<dbReference type="SUPFAM" id="SSF50156">
    <property type="entry name" value="PDZ domain-like"/>
    <property type="match status" value="1"/>
</dbReference>
<proteinExistence type="predicted"/>
<dbReference type="InterPro" id="IPR036034">
    <property type="entry name" value="PDZ_sf"/>
</dbReference>
<dbReference type="InterPro" id="IPR024961">
    <property type="entry name" value="T2SS_GspC_N"/>
</dbReference>
<dbReference type="Pfam" id="PF13180">
    <property type="entry name" value="PDZ_2"/>
    <property type="match status" value="1"/>
</dbReference>
<organism evidence="10 11">
    <name type="scientific">Blastomonas natatoria</name>
    <dbReference type="NCBI Taxonomy" id="34015"/>
    <lineage>
        <taxon>Bacteria</taxon>
        <taxon>Pseudomonadati</taxon>
        <taxon>Pseudomonadota</taxon>
        <taxon>Alphaproteobacteria</taxon>
        <taxon>Sphingomonadales</taxon>
        <taxon>Sphingomonadaceae</taxon>
        <taxon>Blastomonas</taxon>
    </lineage>
</organism>
<keyword evidence="7" id="KW-1133">Transmembrane helix</keyword>
<evidence type="ECO:0000256" key="8">
    <source>
        <dbReference type="ARBA" id="ARBA00023136"/>
    </source>
</evidence>
<evidence type="ECO:0000313" key="11">
    <source>
        <dbReference type="Proteomes" id="UP000248014"/>
    </source>
</evidence>
<dbReference type="GO" id="GO:0015031">
    <property type="term" value="P:protein transport"/>
    <property type="evidence" value="ECO:0007669"/>
    <property type="project" value="UniProtKB-KW"/>
</dbReference>
<keyword evidence="11" id="KW-1185">Reference proteome</keyword>
<dbReference type="GO" id="GO:0005886">
    <property type="term" value="C:plasma membrane"/>
    <property type="evidence" value="ECO:0007669"/>
    <property type="project" value="UniProtKB-SubCell"/>
</dbReference>
<dbReference type="Gene3D" id="2.30.42.10">
    <property type="match status" value="1"/>
</dbReference>
<evidence type="ECO:0000256" key="2">
    <source>
        <dbReference type="ARBA" id="ARBA00022448"/>
    </source>
</evidence>
<keyword evidence="2" id="KW-0813">Transport</keyword>
<evidence type="ECO:0000313" key="10">
    <source>
        <dbReference type="EMBL" id="PXW79057.1"/>
    </source>
</evidence>
<evidence type="ECO:0000256" key="3">
    <source>
        <dbReference type="ARBA" id="ARBA00022475"/>
    </source>
</evidence>
<keyword evidence="4" id="KW-0997">Cell inner membrane</keyword>
<evidence type="ECO:0000256" key="1">
    <source>
        <dbReference type="ARBA" id="ARBA00004533"/>
    </source>
</evidence>
<keyword evidence="6" id="KW-0653">Protein transport</keyword>
<reference evidence="10 11" key="1">
    <citation type="submission" date="2018-05" db="EMBL/GenBank/DDBJ databases">
        <title>Genomic Encyclopedia of Type Strains, Phase IV (KMG-IV): sequencing the most valuable type-strain genomes for metagenomic binning, comparative biology and taxonomic classification.</title>
        <authorList>
            <person name="Goeker M."/>
        </authorList>
    </citation>
    <scope>NUCLEOTIDE SEQUENCE [LARGE SCALE GENOMIC DNA]</scope>
    <source>
        <strain evidence="10 11">DSM 3183</strain>
    </source>
</reference>
<dbReference type="SMART" id="SM00228">
    <property type="entry name" value="PDZ"/>
    <property type="match status" value="1"/>
</dbReference>
<sequence>MASAAQNGAQTGLSASLSRFRLARFQGQQSGLARFLPQGLYGWVRALLVLTLIIQIARLVWTIVTPIAPLGDWQARPANVMSPAARAALFASFDGFDRAAGGSEDASAAVTSLDLTLYGLRMNEASGGGSAIIAGSDGVQRSYAVGEEVAPGVKLVQVLFDHVVLERGGTRESLFLDQSVPAETVGDAPMTAAPAGGAVPPPIVQAPGPLTAEAITAGIGFAPRTENGRATGFAVTPRGDGGVFAQAGFRPGDIVVEINGRKVSSAADGAALSGQLKPGARLSLKVERGTETLPIAIIIPEQ</sequence>
<dbReference type="InterPro" id="IPR001478">
    <property type="entry name" value="PDZ"/>
</dbReference>
<evidence type="ECO:0000256" key="6">
    <source>
        <dbReference type="ARBA" id="ARBA00022927"/>
    </source>
</evidence>
<evidence type="ECO:0000256" key="4">
    <source>
        <dbReference type="ARBA" id="ARBA00022519"/>
    </source>
</evidence>
<dbReference type="Pfam" id="PF11356">
    <property type="entry name" value="T2SSC"/>
    <property type="match status" value="1"/>
</dbReference>
<keyword evidence="5" id="KW-0812">Transmembrane</keyword>
<feature type="domain" description="PDZ" evidence="9">
    <location>
        <begin position="218"/>
        <end position="290"/>
    </location>
</feature>
<keyword evidence="8" id="KW-0472">Membrane</keyword>
<name>A0A2V3VBI8_9SPHN</name>
<dbReference type="RefSeq" id="WP_244181457.1">
    <property type="nucleotide sequence ID" value="NZ_QJJM01000001.1"/>
</dbReference>
<comment type="caution">
    <text evidence="10">The sequence shown here is derived from an EMBL/GenBank/DDBJ whole genome shotgun (WGS) entry which is preliminary data.</text>
</comment>
<dbReference type="Gene3D" id="2.30.30.830">
    <property type="match status" value="1"/>
</dbReference>
<keyword evidence="3" id="KW-1003">Cell membrane</keyword>
<evidence type="ECO:0000256" key="5">
    <source>
        <dbReference type="ARBA" id="ARBA00022692"/>
    </source>
</evidence>
<evidence type="ECO:0000256" key="7">
    <source>
        <dbReference type="ARBA" id="ARBA00022989"/>
    </source>
</evidence>
<accession>A0A2V3VBI8</accession>
<gene>
    <name evidence="10" type="ORF">C7451_101119</name>
</gene>
<dbReference type="EMBL" id="QJJM01000001">
    <property type="protein sequence ID" value="PXW79057.1"/>
    <property type="molecule type" value="Genomic_DNA"/>
</dbReference>
<comment type="subcellular location">
    <subcellularLocation>
        <location evidence="1">Cell inner membrane</location>
    </subcellularLocation>
</comment>
<evidence type="ECO:0000259" key="9">
    <source>
        <dbReference type="PROSITE" id="PS50106"/>
    </source>
</evidence>